<comment type="caution">
    <text evidence="7">The sequence shown here is derived from an EMBL/GenBank/DDBJ whole genome shotgun (WGS) entry which is preliminary data.</text>
</comment>
<reference evidence="7 8" key="1">
    <citation type="submission" date="2021-08" db="EMBL/GenBank/DDBJ databases">
        <title>Draft Genome Sequence of Phanerochaete sordida strain YK-624.</title>
        <authorList>
            <person name="Mori T."/>
            <person name="Dohra H."/>
            <person name="Suzuki T."/>
            <person name="Kawagishi H."/>
            <person name="Hirai H."/>
        </authorList>
    </citation>
    <scope>NUCLEOTIDE SEQUENCE [LARGE SCALE GENOMIC DNA]</scope>
    <source>
        <strain evidence="7 8">YK-624</strain>
    </source>
</reference>
<evidence type="ECO:0000313" key="8">
    <source>
        <dbReference type="Proteomes" id="UP000703269"/>
    </source>
</evidence>
<proteinExistence type="inferred from homology"/>
<feature type="compositionally biased region" description="Acidic residues" evidence="6">
    <location>
        <begin position="97"/>
        <end position="107"/>
    </location>
</feature>
<evidence type="ECO:0000256" key="5">
    <source>
        <dbReference type="SAM" id="Coils"/>
    </source>
</evidence>
<feature type="coiled-coil region" evidence="5">
    <location>
        <begin position="47"/>
        <end position="81"/>
    </location>
</feature>
<dbReference type="Pfam" id="PF09805">
    <property type="entry name" value="Nop25"/>
    <property type="match status" value="1"/>
</dbReference>
<evidence type="ECO:0000256" key="2">
    <source>
        <dbReference type="ARBA" id="ARBA00007175"/>
    </source>
</evidence>
<evidence type="ECO:0000256" key="4">
    <source>
        <dbReference type="ARBA" id="ARBA00023242"/>
    </source>
</evidence>
<dbReference type="AlphaFoldDB" id="A0A9P3LJ51"/>
<keyword evidence="4" id="KW-0539">Nucleus</keyword>
<evidence type="ECO:0000256" key="1">
    <source>
        <dbReference type="ARBA" id="ARBA00004604"/>
    </source>
</evidence>
<sequence length="241" mass="27104">MAPSNLAVLTKSHRIIAQKKRAKKEQVKEVVFDEDARRDFLTGFHKRKVQKKEAAKAKAVLREKEERLEARRENRRMLAQRAVENAAEVEKAYGAAGDDEGSDEWDGLAESSGRRKGKGRADEKEEEFEGEETLATVTVVEDFDPDELLHGPKQTDAMDEDEDGHAEQLPPPKPTQQKSYPEATKAKAATSTKKLQSKDPKKIKYQTNAARKVERAKQQKRKVEKATRAGGKGSRKRGGKR</sequence>
<keyword evidence="8" id="KW-1185">Reference proteome</keyword>
<dbReference type="GO" id="GO:0005730">
    <property type="term" value="C:nucleolus"/>
    <property type="evidence" value="ECO:0007669"/>
    <property type="project" value="UniProtKB-SubCell"/>
</dbReference>
<dbReference type="PANTHER" id="PTHR14577:SF0">
    <property type="entry name" value="NUCLEOLAR PROTEIN 12"/>
    <property type="match status" value="1"/>
</dbReference>
<dbReference type="EMBL" id="BPQB01000053">
    <property type="protein sequence ID" value="GJE95862.1"/>
    <property type="molecule type" value="Genomic_DNA"/>
</dbReference>
<evidence type="ECO:0000256" key="3">
    <source>
        <dbReference type="ARBA" id="ARBA00023054"/>
    </source>
</evidence>
<dbReference type="GO" id="GO:0019843">
    <property type="term" value="F:rRNA binding"/>
    <property type="evidence" value="ECO:0007669"/>
    <property type="project" value="TreeGrafter"/>
</dbReference>
<evidence type="ECO:0000256" key="6">
    <source>
        <dbReference type="SAM" id="MobiDB-lite"/>
    </source>
</evidence>
<comment type="subcellular location">
    <subcellularLocation>
        <location evidence="1">Nucleus</location>
        <location evidence="1">Nucleolus</location>
    </subcellularLocation>
</comment>
<dbReference type="InterPro" id="IPR019186">
    <property type="entry name" value="Nucleolar_protein_12"/>
</dbReference>
<organism evidence="7 8">
    <name type="scientific">Phanerochaete sordida</name>
    <dbReference type="NCBI Taxonomy" id="48140"/>
    <lineage>
        <taxon>Eukaryota</taxon>
        <taxon>Fungi</taxon>
        <taxon>Dikarya</taxon>
        <taxon>Basidiomycota</taxon>
        <taxon>Agaricomycotina</taxon>
        <taxon>Agaricomycetes</taxon>
        <taxon>Polyporales</taxon>
        <taxon>Phanerochaetaceae</taxon>
        <taxon>Phanerochaete</taxon>
    </lineage>
</organism>
<name>A0A9P3LJ51_9APHY</name>
<comment type="similarity">
    <text evidence="2">Belongs to the RRP17 family.</text>
</comment>
<gene>
    <name evidence="7" type="ORF">PsYK624_120530</name>
</gene>
<accession>A0A9P3LJ51</accession>
<feature type="region of interest" description="Disordered" evidence="6">
    <location>
        <begin position="90"/>
        <end position="241"/>
    </location>
</feature>
<dbReference type="PANTHER" id="PTHR14577">
    <property type="entry name" value="NUCLEOLAR PROTEIN 12"/>
    <property type="match status" value="1"/>
</dbReference>
<dbReference type="OrthoDB" id="551633at2759"/>
<protein>
    <submittedName>
        <fullName evidence="7">Nucleolar protein 12-domain-containing protein</fullName>
    </submittedName>
</protein>
<keyword evidence="3 5" id="KW-0175">Coiled coil</keyword>
<evidence type="ECO:0000313" key="7">
    <source>
        <dbReference type="EMBL" id="GJE95862.1"/>
    </source>
</evidence>
<dbReference type="Proteomes" id="UP000703269">
    <property type="component" value="Unassembled WGS sequence"/>
</dbReference>